<dbReference type="RefSeq" id="WP_065958243.1">
    <property type="nucleotide sequence ID" value="NZ_ASQP01000292.1"/>
</dbReference>
<evidence type="ECO:0000313" key="3">
    <source>
        <dbReference type="EMBL" id="OMI37458.1"/>
    </source>
</evidence>
<dbReference type="InterPro" id="IPR013078">
    <property type="entry name" value="His_Pase_superF_clade-1"/>
</dbReference>
<dbReference type="EMBL" id="ASQP01000292">
    <property type="protein sequence ID" value="OMI37458.1"/>
    <property type="molecule type" value="Genomic_DNA"/>
</dbReference>
<keyword evidence="4" id="KW-1185">Reference proteome</keyword>
<dbReference type="PANTHER" id="PTHR47623:SF1">
    <property type="entry name" value="OS09G0287300 PROTEIN"/>
    <property type="match status" value="1"/>
</dbReference>
<feature type="binding site" evidence="2">
    <location>
        <position position="61"/>
    </location>
    <ligand>
        <name>substrate</name>
    </ligand>
</feature>
<dbReference type="CDD" id="cd07067">
    <property type="entry name" value="HP_PGM_like"/>
    <property type="match status" value="1"/>
</dbReference>
<organism evidence="3 4">
    <name type="scientific">Streptomyces sparsogenes DSM 40356</name>
    <dbReference type="NCBI Taxonomy" id="1331668"/>
    <lineage>
        <taxon>Bacteria</taxon>
        <taxon>Bacillati</taxon>
        <taxon>Actinomycetota</taxon>
        <taxon>Actinomycetes</taxon>
        <taxon>Kitasatosporales</taxon>
        <taxon>Streptomycetaceae</taxon>
        <taxon>Streptomyces</taxon>
    </lineage>
</organism>
<gene>
    <name evidence="3" type="ORF">SPAR_21175</name>
</gene>
<dbReference type="GeneID" id="96741380"/>
<feature type="active site" description="Proton donor/acceptor" evidence="1">
    <location>
        <position position="87"/>
    </location>
</feature>
<evidence type="ECO:0000256" key="2">
    <source>
        <dbReference type="PIRSR" id="PIRSR613078-2"/>
    </source>
</evidence>
<dbReference type="SUPFAM" id="SSF53254">
    <property type="entry name" value="Phosphoglycerate mutase-like"/>
    <property type="match status" value="1"/>
</dbReference>
<reference evidence="3 4" key="1">
    <citation type="submission" date="2013-05" db="EMBL/GenBank/DDBJ databases">
        <title>Genome sequence of Streptomyces sparsogenes DSM 40356.</title>
        <authorList>
            <person name="Coyne S."/>
            <person name="Seebeck F.P."/>
        </authorList>
    </citation>
    <scope>NUCLEOTIDE SEQUENCE [LARGE SCALE GENOMIC DNA]</scope>
    <source>
        <strain evidence="3 4">DSM 40356</strain>
    </source>
</reference>
<evidence type="ECO:0000313" key="4">
    <source>
        <dbReference type="Proteomes" id="UP000186168"/>
    </source>
</evidence>
<feature type="active site" description="Tele-phosphohistidine intermediate" evidence="1">
    <location>
        <position position="14"/>
    </location>
</feature>
<protein>
    <recommendedName>
        <fullName evidence="5">Phosphohistidine phosphatase</fullName>
    </recommendedName>
</protein>
<dbReference type="SMART" id="SM00855">
    <property type="entry name" value="PGAM"/>
    <property type="match status" value="1"/>
</dbReference>
<dbReference type="InterPro" id="IPR029033">
    <property type="entry name" value="His_PPase_superfam"/>
</dbReference>
<comment type="caution">
    <text evidence="3">The sequence shown here is derived from an EMBL/GenBank/DDBJ whole genome shotgun (WGS) entry which is preliminary data.</text>
</comment>
<evidence type="ECO:0000256" key="1">
    <source>
        <dbReference type="PIRSR" id="PIRSR613078-1"/>
    </source>
</evidence>
<dbReference type="Proteomes" id="UP000186168">
    <property type="component" value="Unassembled WGS sequence"/>
</dbReference>
<evidence type="ECO:0008006" key="5">
    <source>
        <dbReference type="Google" id="ProtNLM"/>
    </source>
</evidence>
<dbReference type="Pfam" id="PF00300">
    <property type="entry name" value="His_Phos_1"/>
    <property type="match status" value="1"/>
</dbReference>
<accession>A0A1R1SGV2</accession>
<sequence length="172" mass="19052">MSVDVPRRIVLLRHAKADWPQVSDHERPLAERGRKDAPVAGRRLVEAGINPELTLCSTAVRTRETWKLVVHELPQRPKTVYEERLYEASLGELLALLNETPDDVSDLLLVGHNPGMHALADALAGEAEEGTRERMARSGFPTSAFAVVTFSGSWKSVEHGVGRLSSFWAPHE</sequence>
<name>A0A1R1SGV2_9ACTN</name>
<dbReference type="STRING" id="67365.GCA_001704635_01240"/>
<dbReference type="PANTHER" id="PTHR47623">
    <property type="entry name" value="OS09G0287300 PROTEIN"/>
    <property type="match status" value="1"/>
</dbReference>
<proteinExistence type="predicted"/>
<dbReference type="AlphaFoldDB" id="A0A1R1SGV2"/>
<dbReference type="Gene3D" id="3.40.50.1240">
    <property type="entry name" value="Phosphoglycerate mutase-like"/>
    <property type="match status" value="1"/>
</dbReference>